<dbReference type="InterPro" id="IPR030479">
    <property type="entry name" value="Syndecan_CS"/>
</dbReference>
<dbReference type="PANTHER" id="PTHR10915:SF5">
    <property type="entry name" value="SYNDECAN-1"/>
    <property type="match status" value="1"/>
</dbReference>
<evidence type="ECO:0000256" key="16">
    <source>
        <dbReference type="RuleBase" id="RU000649"/>
    </source>
</evidence>
<dbReference type="STRING" id="113540.ENSSFOP00015072288"/>
<comment type="similarity">
    <text evidence="4">Belongs to the neurexin family.</text>
</comment>
<feature type="compositionally biased region" description="Polar residues" evidence="17">
    <location>
        <begin position="120"/>
        <end position="134"/>
    </location>
</feature>
<feature type="transmembrane region" description="Helical" evidence="18">
    <location>
        <begin position="265"/>
        <end position="289"/>
    </location>
</feature>
<proteinExistence type="inferred from homology"/>
<reference evidence="21 22" key="1">
    <citation type="submission" date="2015-08" db="EMBL/GenBank/DDBJ databases">
        <title>The genome of the Asian arowana (Scleropages formosus).</title>
        <authorList>
            <person name="Tan M.H."/>
            <person name="Gan H.M."/>
            <person name="Croft L.J."/>
            <person name="Austin C.M."/>
        </authorList>
    </citation>
    <scope>NUCLEOTIDE SEQUENCE [LARGE SCALE GENOMIC DNA]</scope>
    <source>
        <strain evidence="21">Aro1</strain>
    </source>
</reference>
<feature type="compositionally biased region" description="Pro residues" evidence="17">
    <location>
        <begin position="183"/>
        <end position="193"/>
    </location>
</feature>
<feature type="region of interest" description="Disordered" evidence="17">
    <location>
        <begin position="23"/>
        <end position="44"/>
    </location>
</feature>
<feature type="signal peptide" evidence="19">
    <location>
        <begin position="1"/>
        <end position="20"/>
    </location>
</feature>
<feature type="compositionally biased region" description="Acidic residues" evidence="17">
    <location>
        <begin position="25"/>
        <end position="37"/>
    </location>
</feature>
<dbReference type="InterPro" id="IPR003585">
    <property type="entry name" value="Neurexin-like"/>
</dbReference>
<evidence type="ECO:0000256" key="14">
    <source>
        <dbReference type="ARBA" id="ARBA00045247"/>
    </source>
</evidence>
<evidence type="ECO:0000313" key="21">
    <source>
        <dbReference type="EMBL" id="KPP70758.1"/>
    </source>
</evidence>
<dbReference type="GO" id="GO:0016020">
    <property type="term" value="C:membrane"/>
    <property type="evidence" value="ECO:0007669"/>
    <property type="project" value="UniProtKB-SubCell"/>
</dbReference>
<evidence type="ECO:0000256" key="12">
    <source>
        <dbReference type="ARBA" id="ARBA00023180"/>
    </source>
</evidence>
<name>A0A0P7VC79_SCLFO</name>
<keyword evidence="9 16" id="KW-0654">Proteoglycan</keyword>
<feature type="chain" id="PRO_5006143657" description="Syndecan" evidence="19">
    <location>
        <begin position="21"/>
        <end position="322"/>
    </location>
</feature>
<evidence type="ECO:0000256" key="19">
    <source>
        <dbReference type="SAM" id="SignalP"/>
    </source>
</evidence>
<keyword evidence="8 19" id="KW-0732">Signal</keyword>
<evidence type="ECO:0000256" key="7">
    <source>
        <dbReference type="ARBA" id="ARBA00022692"/>
    </source>
</evidence>
<keyword evidence="7 16" id="KW-0812">Transmembrane</keyword>
<feature type="domain" description="Neurexin/syndecan/glycophorin C" evidence="20">
    <location>
        <begin position="288"/>
        <end position="306"/>
    </location>
</feature>
<dbReference type="PANTHER" id="PTHR10915">
    <property type="entry name" value="SYNDECAN"/>
    <property type="match status" value="1"/>
</dbReference>
<accession>A0A0P7VC79</accession>
<dbReference type="EMBL" id="JARO02003309">
    <property type="protein sequence ID" value="KPP70758.1"/>
    <property type="molecule type" value="Genomic_DNA"/>
</dbReference>
<evidence type="ECO:0000256" key="13">
    <source>
        <dbReference type="ARBA" id="ARBA00023207"/>
    </source>
</evidence>
<keyword evidence="11 18" id="KW-0472">Membrane</keyword>
<evidence type="ECO:0000313" key="22">
    <source>
        <dbReference type="Proteomes" id="UP000034805"/>
    </source>
</evidence>
<comment type="subunit">
    <text evidence="15">Interacts with CDCP1. Interacts (via C-terminus) with TIAM1 (via PDZ domain). Interacts with MDK.</text>
</comment>
<dbReference type="GO" id="GO:0005576">
    <property type="term" value="C:extracellular region"/>
    <property type="evidence" value="ECO:0007669"/>
    <property type="project" value="UniProtKB-SubCell"/>
</dbReference>
<evidence type="ECO:0000256" key="1">
    <source>
        <dbReference type="ARBA" id="ARBA00004479"/>
    </source>
</evidence>
<comment type="caution">
    <text evidence="21">The sequence shown here is derived from an EMBL/GenBank/DDBJ whole genome shotgun (WGS) entry which is preliminary data.</text>
</comment>
<dbReference type="GO" id="GO:0009986">
    <property type="term" value="C:cell surface"/>
    <property type="evidence" value="ECO:0007669"/>
    <property type="project" value="TreeGrafter"/>
</dbReference>
<organism evidence="21 22">
    <name type="scientific">Scleropages formosus</name>
    <name type="common">Asian bonytongue</name>
    <name type="synonym">Osteoglossum formosum</name>
    <dbReference type="NCBI Taxonomy" id="113540"/>
    <lineage>
        <taxon>Eukaryota</taxon>
        <taxon>Metazoa</taxon>
        <taxon>Chordata</taxon>
        <taxon>Craniata</taxon>
        <taxon>Vertebrata</taxon>
        <taxon>Euteleostomi</taxon>
        <taxon>Actinopterygii</taxon>
        <taxon>Neopterygii</taxon>
        <taxon>Teleostei</taxon>
        <taxon>Osteoglossocephala</taxon>
        <taxon>Osteoglossomorpha</taxon>
        <taxon>Osteoglossiformes</taxon>
        <taxon>Osteoglossidae</taxon>
        <taxon>Scleropages</taxon>
    </lineage>
</organism>
<keyword evidence="5" id="KW-0964">Secreted</keyword>
<dbReference type="InterPro" id="IPR027789">
    <property type="entry name" value="Syndecan/Neurexin_dom"/>
</dbReference>
<sequence length="322" mass="33989">MRVAAALLFCLSLWIPDAISQDLSPPEDQDASGDDLELSGSGSGDGVFVVPDTKVALKFNATTPSARQLETSPFSLTTVSNPISEIELEKLVTLAPPTTIGSTSTTHKAVAVPIDRETEPQNTQLQVTSASPTTGGQGATPRGRKVMPKEGTSEPYATTTASAVVDVAMKETASAPEEKDHPPAAPTLPPPATTMPSWAEPNPASSTPLLSDYGRINEDIVPGVATNVGSENDSDFALVEDFSPEVQGTQEGVSENQSLLERKEVLAGVIAGGIVGLAFAVMLVSLMVYRMKKKDEGSYSLDEQKHPNSGYQKPHKQEEFLA</sequence>
<comment type="similarity">
    <text evidence="3 16">Belongs to the syndecan proteoglycan family.</text>
</comment>
<evidence type="ECO:0000259" key="20">
    <source>
        <dbReference type="SMART" id="SM00294"/>
    </source>
</evidence>
<evidence type="ECO:0000256" key="5">
    <source>
        <dbReference type="ARBA" id="ARBA00022525"/>
    </source>
</evidence>
<evidence type="ECO:0000256" key="10">
    <source>
        <dbReference type="ARBA" id="ARBA00022989"/>
    </source>
</evidence>
<evidence type="ECO:0000256" key="2">
    <source>
        <dbReference type="ARBA" id="ARBA00004550"/>
    </source>
</evidence>
<keyword evidence="12 16" id="KW-0325">Glycoprotein</keyword>
<dbReference type="GO" id="GO:0016477">
    <property type="term" value="P:cell migration"/>
    <property type="evidence" value="ECO:0007669"/>
    <property type="project" value="TreeGrafter"/>
</dbReference>
<dbReference type="AlphaFoldDB" id="A0A0P7VC79"/>
<evidence type="ECO:0000256" key="11">
    <source>
        <dbReference type="ARBA" id="ARBA00023136"/>
    </source>
</evidence>
<feature type="region of interest" description="Disordered" evidence="17">
    <location>
        <begin position="119"/>
        <end position="156"/>
    </location>
</feature>
<gene>
    <name evidence="21" type="ORF">Z043_110385</name>
</gene>
<comment type="function">
    <text evidence="14">Cell surface proteoglycan that contains both heparan sulfate and chondroitin sulfate and that links the cytoskeleton to the interstitial matrix. Regulates exosome biogenesis in concert with SDCBP and PDCD6IP. Able to induce its own expression in dental mesenchymal cells and also in the neighboring dental epithelial cells via an MSX1-mediated pathway.</text>
</comment>
<feature type="region of interest" description="Disordered" evidence="17">
    <location>
        <begin position="298"/>
        <end position="322"/>
    </location>
</feature>
<feature type="region of interest" description="Disordered" evidence="17">
    <location>
        <begin position="171"/>
        <end position="207"/>
    </location>
</feature>
<evidence type="ECO:0000256" key="15">
    <source>
        <dbReference type="ARBA" id="ARBA00046939"/>
    </source>
</evidence>
<dbReference type="PROSITE" id="PS00964">
    <property type="entry name" value="SYNDECAN"/>
    <property type="match status" value="1"/>
</dbReference>
<keyword evidence="10 18" id="KW-1133">Transmembrane helix</keyword>
<evidence type="ECO:0000256" key="9">
    <source>
        <dbReference type="ARBA" id="ARBA00022974"/>
    </source>
</evidence>
<dbReference type="SMART" id="SM00294">
    <property type="entry name" value="4.1m"/>
    <property type="match status" value="1"/>
</dbReference>
<keyword evidence="13 16" id="KW-0357">Heparan sulfate</keyword>
<evidence type="ECO:0000256" key="6">
    <source>
        <dbReference type="ARBA" id="ARBA00022553"/>
    </source>
</evidence>
<evidence type="ECO:0000256" key="17">
    <source>
        <dbReference type="SAM" id="MobiDB-lite"/>
    </source>
</evidence>
<dbReference type="Pfam" id="PF01034">
    <property type="entry name" value="Syndecan"/>
    <property type="match status" value="1"/>
</dbReference>
<evidence type="ECO:0000256" key="18">
    <source>
        <dbReference type="SAM" id="Phobius"/>
    </source>
</evidence>
<protein>
    <recommendedName>
        <fullName evidence="16">Syndecan</fullName>
    </recommendedName>
</protein>
<evidence type="ECO:0000256" key="4">
    <source>
        <dbReference type="ARBA" id="ARBA00010241"/>
    </source>
</evidence>
<evidence type="ECO:0000256" key="3">
    <source>
        <dbReference type="ARBA" id="ARBA00005343"/>
    </source>
</evidence>
<keyword evidence="6" id="KW-0597">Phosphoprotein</keyword>
<dbReference type="InterPro" id="IPR001050">
    <property type="entry name" value="Syndecan"/>
</dbReference>
<comment type="subcellular location">
    <subcellularLocation>
        <location evidence="1 16">Membrane</location>
        <topology evidence="1 16">Single-pass type I membrane protein</topology>
    </subcellularLocation>
    <subcellularLocation>
        <location evidence="2">Secreted</location>
        <location evidence="2">Extracellular exosome</location>
    </subcellularLocation>
</comment>
<evidence type="ECO:0000256" key="8">
    <source>
        <dbReference type="ARBA" id="ARBA00022729"/>
    </source>
</evidence>
<dbReference type="Proteomes" id="UP000034805">
    <property type="component" value="Unassembled WGS sequence"/>
</dbReference>